<dbReference type="Gene3D" id="1.10.150.20">
    <property type="entry name" value="5' to 3' exonuclease, C-terminal subdomain"/>
    <property type="match status" value="1"/>
</dbReference>
<evidence type="ECO:0000256" key="6">
    <source>
        <dbReference type="HAMAP-Rule" id="MF_00031"/>
    </source>
</evidence>
<dbReference type="Proteomes" id="UP000469424">
    <property type="component" value="Unassembled WGS sequence"/>
</dbReference>
<feature type="domain" description="Helix-hairpin-helix DNA-binding motif class 1" evidence="7">
    <location>
        <begin position="74"/>
        <end position="93"/>
    </location>
</feature>
<name>A0A6N7XES8_9FIRM</name>
<dbReference type="AlphaFoldDB" id="A0A6N7XES8"/>
<keyword evidence="2 6" id="KW-0227">DNA damage</keyword>
<dbReference type="Pfam" id="PF07499">
    <property type="entry name" value="RuvA_C"/>
    <property type="match status" value="1"/>
</dbReference>
<dbReference type="Gene3D" id="1.10.8.10">
    <property type="entry name" value="DNA helicase RuvA subunit, C-terminal domain"/>
    <property type="match status" value="1"/>
</dbReference>
<dbReference type="EMBL" id="VUNA01000001">
    <property type="protein sequence ID" value="MST69738.1"/>
    <property type="molecule type" value="Genomic_DNA"/>
</dbReference>
<comment type="subcellular location">
    <subcellularLocation>
        <location evidence="6">Cytoplasm</location>
    </subcellularLocation>
</comment>
<dbReference type="GO" id="GO:0009378">
    <property type="term" value="F:four-way junction helicase activity"/>
    <property type="evidence" value="ECO:0007669"/>
    <property type="project" value="InterPro"/>
</dbReference>
<comment type="subunit">
    <text evidence="6">Homotetramer. Forms an RuvA(8)-RuvB(12)-Holliday junction (HJ) complex. HJ DNA is sandwiched between 2 RuvA tetramers; dsDNA enters through RuvA and exits via RuvB. An RuvB hexamer assembles on each DNA strand where it exits the tetramer. Each RuvB hexamer is contacted by two RuvA subunits (via domain III) on 2 adjacent RuvB subunits; this complex drives branch migration. In the full resolvosome a probable DNA-RuvA(4)-RuvB(12)-RuvC(2) complex forms which resolves the HJ.</text>
</comment>
<dbReference type="RefSeq" id="WP_154553301.1">
    <property type="nucleotide sequence ID" value="NZ_JAQXUZ010000001.1"/>
</dbReference>
<dbReference type="HAMAP" id="MF_00031">
    <property type="entry name" value="DNA_HJ_migration_RuvA"/>
    <property type="match status" value="1"/>
</dbReference>
<evidence type="ECO:0000256" key="4">
    <source>
        <dbReference type="ARBA" id="ARBA00023172"/>
    </source>
</evidence>
<dbReference type="InterPro" id="IPR036267">
    <property type="entry name" value="RuvA_C_sf"/>
</dbReference>
<feature type="region of interest" description="Domain II" evidence="6">
    <location>
        <begin position="66"/>
        <end position="143"/>
    </location>
</feature>
<accession>A0A6N7XES8</accession>
<keyword evidence="5 6" id="KW-0234">DNA repair</keyword>
<keyword evidence="4 6" id="KW-0233">DNA recombination</keyword>
<dbReference type="CDD" id="cd14332">
    <property type="entry name" value="UBA_RuvA_C"/>
    <property type="match status" value="1"/>
</dbReference>
<evidence type="ECO:0000256" key="5">
    <source>
        <dbReference type="ARBA" id="ARBA00023204"/>
    </source>
</evidence>
<dbReference type="GO" id="GO:0000400">
    <property type="term" value="F:four-way junction DNA binding"/>
    <property type="evidence" value="ECO:0007669"/>
    <property type="project" value="UniProtKB-UniRule"/>
</dbReference>
<keyword evidence="1 6" id="KW-0963">Cytoplasm</keyword>
<dbReference type="GO" id="GO:0006281">
    <property type="term" value="P:DNA repair"/>
    <property type="evidence" value="ECO:0007669"/>
    <property type="project" value="UniProtKB-UniRule"/>
</dbReference>
<dbReference type="InterPro" id="IPR010994">
    <property type="entry name" value="RuvA_2-like"/>
</dbReference>
<dbReference type="Gene3D" id="2.40.50.140">
    <property type="entry name" value="Nucleic acid-binding proteins"/>
    <property type="match status" value="1"/>
</dbReference>
<organism evidence="8 9">
    <name type="scientific">Mogibacterium kristiansenii</name>
    <dbReference type="NCBI Taxonomy" id="2606708"/>
    <lineage>
        <taxon>Bacteria</taxon>
        <taxon>Bacillati</taxon>
        <taxon>Bacillota</taxon>
        <taxon>Clostridia</taxon>
        <taxon>Peptostreptococcales</taxon>
        <taxon>Anaerovoracaceae</taxon>
        <taxon>Mogibacterium</taxon>
    </lineage>
</organism>
<comment type="domain">
    <text evidence="6">Has three domains with a flexible linker between the domains II and III and assumes an 'L' shape. Domain III is highly mobile and contacts RuvB.</text>
</comment>
<reference evidence="8 9" key="1">
    <citation type="submission" date="2019-08" db="EMBL/GenBank/DDBJ databases">
        <title>In-depth cultivation of the pig gut microbiome towards novel bacterial diversity and tailored functional studies.</title>
        <authorList>
            <person name="Wylensek D."/>
            <person name="Hitch T.C.A."/>
            <person name="Clavel T."/>
        </authorList>
    </citation>
    <scope>NUCLEOTIDE SEQUENCE [LARGE SCALE GENOMIC DNA]</scope>
    <source>
        <strain evidence="8 9">WCA-MUC-591-APC-4B</strain>
    </source>
</reference>
<dbReference type="InterPro" id="IPR012340">
    <property type="entry name" value="NA-bd_OB-fold"/>
</dbReference>
<comment type="function">
    <text evidence="6">The RuvA-RuvB-RuvC complex processes Holliday junction (HJ) DNA during genetic recombination and DNA repair, while the RuvA-RuvB complex plays an important role in the rescue of blocked DNA replication forks via replication fork reversal (RFR). RuvA specifically binds to HJ cruciform DNA, conferring on it an open structure. The RuvB hexamer acts as an ATP-dependent pump, pulling dsDNA into and through the RuvAB complex. HJ branch migration allows RuvC to scan DNA until it finds its consensus sequence, where it cleaves and resolves the cruciform DNA.</text>
</comment>
<dbReference type="Pfam" id="PF14520">
    <property type="entry name" value="HHH_5"/>
    <property type="match status" value="1"/>
</dbReference>
<proteinExistence type="inferred from homology"/>
<keyword evidence="3 6" id="KW-0238">DNA-binding</keyword>
<dbReference type="GO" id="GO:0048476">
    <property type="term" value="C:Holliday junction resolvase complex"/>
    <property type="evidence" value="ECO:0007669"/>
    <property type="project" value="UniProtKB-UniRule"/>
</dbReference>
<feature type="region of interest" description="Domain III" evidence="6">
    <location>
        <begin position="153"/>
        <end position="198"/>
    </location>
</feature>
<feature type="domain" description="Helix-hairpin-helix DNA-binding motif class 1" evidence="7">
    <location>
        <begin position="109"/>
        <end position="128"/>
    </location>
</feature>
<sequence>MIRHITGKYLFYEKGSIVVETQGGIGFRIHVADTSPVLNAREGDVVQLYTYMQVKDDGMSLFGFNDRDALTLFEQLLTVNGVGPKAGLAIMSIGTVNQIKAFIMHKDAKSIAKAQGVGKKTAERVILELADKVSAVPIQDAEIATESAVLFSDERNNAVVALTTLGYSKAEAEEAIGHVPEDDLTIEEYIKKSLKFLM</sequence>
<gene>
    <name evidence="6 8" type="primary">ruvA</name>
    <name evidence="8" type="ORF">FYJ65_00020</name>
</gene>
<dbReference type="SUPFAM" id="SSF47781">
    <property type="entry name" value="RuvA domain 2-like"/>
    <property type="match status" value="1"/>
</dbReference>
<comment type="caution">
    <text evidence="8">The sequence shown here is derived from an EMBL/GenBank/DDBJ whole genome shotgun (WGS) entry which is preliminary data.</text>
</comment>
<dbReference type="SUPFAM" id="SSF50249">
    <property type="entry name" value="Nucleic acid-binding proteins"/>
    <property type="match status" value="1"/>
</dbReference>
<evidence type="ECO:0000256" key="1">
    <source>
        <dbReference type="ARBA" id="ARBA00022490"/>
    </source>
</evidence>
<evidence type="ECO:0000256" key="2">
    <source>
        <dbReference type="ARBA" id="ARBA00022763"/>
    </source>
</evidence>
<dbReference type="NCBIfam" id="TIGR00084">
    <property type="entry name" value="ruvA"/>
    <property type="match status" value="1"/>
</dbReference>
<dbReference type="GO" id="GO:0006310">
    <property type="term" value="P:DNA recombination"/>
    <property type="evidence" value="ECO:0007669"/>
    <property type="project" value="UniProtKB-UniRule"/>
</dbReference>
<dbReference type="SUPFAM" id="SSF46929">
    <property type="entry name" value="DNA helicase RuvA subunit, C-terminal domain"/>
    <property type="match status" value="1"/>
</dbReference>
<protein>
    <recommendedName>
        <fullName evidence="6">Holliday junction branch migration complex subunit RuvA</fullName>
    </recommendedName>
</protein>
<evidence type="ECO:0000313" key="9">
    <source>
        <dbReference type="Proteomes" id="UP000469424"/>
    </source>
</evidence>
<dbReference type="GO" id="GO:0005524">
    <property type="term" value="F:ATP binding"/>
    <property type="evidence" value="ECO:0007669"/>
    <property type="project" value="InterPro"/>
</dbReference>
<dbReference type="InterPro" id="IPR000085">
    <property type="entry name" value="RuvA"/>
</dbReference>
<evidence type="ECO:0000259" key="7">
    <source>
        <dbReference type="SMART" id="SM00278"/>
    </source>
</evidence>
<comment type="caution">
    <text evidence="6">Lacks conserved residue(s) required for the propagation of feature annotation.</text>
</comment>
<dbReference type="GO" id="GO:0009379">
    <property type="term" value="C:Holliday junction helicase complex"/>
    <property type="evidence" value="ECO:0007669"/>
    <property type="project" value="InterPro"/>
</dbReference>
<evidence type="ECO:0000256" key="3">
    <source>
        <dbReference type="ARBA" id="ARBA00023125"/>
    </source>
</evidence>
<dbReference type="Pfam" id="PF01330">
    <property type="entry name" value="RuvA_N"/>
    <property type="match status" value="1"/>
</dbReference>
<dbReference type="InterPro" id="IPR013849">
    <property type="entry name" value="DNA_helicase_Holl-junc_RuvA_I"/>
</dbReference>
<evidence type="ECO:0000313" key="8">
    <source>
        <dbReference type="EMBL" id="MST69738.1"/>
    </source>
</evidence>
<dbReference type="InterPro" id="IPR011114">
    <property type="entry name" value="RuvA_C"/>
</dbReference>
<comment type="similarity">
    <text evidence="6">Belongs to the RuvA family.</text>
</comment>
<dbReference type="SMART" id="SM00278">
    <property type="entry name" value="HhH1"/>
    <property type="match status" value="2"/>
</dbReference>
<dbReference type="GO" id="GO:0005737">
    <property type="term" value="C:cytoplasm"/>
    <property type="evidence" value="ECO:0007669"/>
    <property type="project" value="UniProtKB-SubCell"/>
</dbReference>
<keyword evidence="9" id="KW-1185">Reference proteome</keyword>
<dbReference type="InterPro" id="IPR003583">
    <property type="entry name" value="Hlx-hairpin-Hlx_DNA-bd_motif"/>
</dbReference>